<proteinExistence type="predicted"/>
<dbReference type="InParanoid" id="A0A0C3EZ10"/>
<keyword evidence="2" id="KW-1185">Reference proteome</keyword>
<dbReference type="HOGENOM" id="CLU_2723101_0_0_1"/>
<name>A0A0C3EZ10_PILCF</name>
<accession>A0A0C3EZ10</accession>
<reference evidence="1 2" key="1">
    <citation type="submission" date="2014-04" db="EMBL/GenBank/DDBJ databases">
        <authorList>
            <consortium name="DOE Joint Genome Institute"/>
            <person name="Kuo A."/>
            <person name="Tarkka M."/>
            <person name="Buscot F."/>
            <person name="Kohler A."/>
            <person name="Nagy L.G."/>
            <person name="Floudas D."/>
            <person name="Copeland A."/>
            <person name="Barry K.W."/>
            <person name="Cichocki N."/>
            <person name="Veneault-Fourrey C."/>
            <person name="LaButti K."/>
            <person name="Lindquist E.A."/>
            <person name="Lipzen A."/>
            <person name="Lundell T."/>
            <person name="Morin E."/>
            <person name="Murat C."/>
            <person name="Sun H."/>
            <person name="Tunlid A."/>
            <person name="Henrissat B."/>
            <person name="Grigoriev I.V."/>
            <person name="Hibbett D.S."/>
            <person name="Martin F."/>
            <person name="Nordberg H.P."/>
            <person name="Cantor M.N."/>
            <person name="Hua S.X."/>
        </authorList>
    </citation>
    <scope>NUCLEOTIDE SEQUENCE [LARGE SCALE GENOMIC DNA]</scope>
    <source>
        <strain evidence="1 2">F 1598</strain>
    </source>
</reference>
<dbReference type="Proteomes" id="UP000054166">
    <property type="component" value="Unassembled WGS sequence"/>
</dbReference>
<dbReference type="EMBL" id="KN833091">
    <property type="protein sequence ID" value="KIM73174.1"/>
    <property type="molecule type" value="Genomic_DNA"/>
</dbReference>
<reference evidence="2" key="2">
    <citation type="submission" date="2015-01" db="EMBL/GenBank/DDBJ databases">
        <title>Evolutionary Origins and Diversification of the Mycorrhizal Mutualists.</title>
        <authorList>
            <consortium name="DOE Joint Genome Institute"/>
            <consortium name="Mycorrhizal Genomics Consortium"/>
            <person name="Kohler A."/>
            <person name="Kuo A."/>
            <person name="Nagy L.G."/>
            <person name="Floudas D."/>
            <person name="Copeland A."/>
            <person name="Barry K.W."/>
            <person name="Cichocki N."/>
            <person name="Veneault-Fourrey C."/>
            <person name="LaButti K."/>
            <person name="Lindquist E.A."/>
            <person name="Lipzen A."/>
            <person name="Lundell T."/>
            <person name="Morin E."/>
            <person name="Murat C."/>
            <person name="Riley R."/>
            <person name="Ohm R."/>
            <person name="Sun H."/>
            <person name="Tunlid A."/>
            <person name="Henrissat B."/>
            <person name="Grigoriev I.V."/>
            <person name="Hibbett D.S."/>
            <person name="Martin F."/>
        </authorList>
    </citation>
    <scope>NUCLEOTIDE SEQUENCE [LARGE SCALE GENOMIC DNA]</scope>
    <source>
        <strain evidence="2">F 1598</strain>
    </source>
</reference>
<evidence type="ECO:0000313" key="2">
    <source>
        <dbReference type="Proteomes" id="UP000054166"/>
    </source>
</evidence>
<organism evidence="1 2">
    <name type="scientific">Piloderma croceum (strain F 1598)</name>
    <dbReference type="NCBI Taxonomy" id="765440"/>
    <lineage>
        <taxon>Eukaryota</taxon>
        <taxon>Fungi</taxon>
        <taxon>Dikarya</taxon>
        <taxon>Basidiomycota</taxon>
        <taxon>Agaricomycotina</taxon>
        <taxon>Agaricomycetes</taxon>
        <taxon>Agaricomycetidae</taxon>
        <taxon>Atheliales</taxon>
        <taxon>Atheliaceae</taxon>
        <taxon>Piloderma</taxon>
    </lineage>
</organism>
<protein>
    <submittedName>
        <fullName evidence="1">Uncharacterized protein</fullName>
    </submittedName>
</protein>
<evidence type="ECO:0000313" key="1">
    <source>
        <dbReference type="EMBL" id="KIM73174.1"/>
    </source>
</evidence>
<sequence>MKLTLIQVERTLNLSTWGTVPSSAIDLASIIRHGGKVWGPTTQSKRVRAGRCSSYRSRVSSTITRRHWQYYL</sequence>
<dbReference type="AlphaFoldDB" id="A0A0C3EZ10"/>
<gene>
    <name evidence="1" type="ORF">PILCRDRAFT_829356</name>
</gene>